<feature type="transmembrane region" description="Helical" evidence="1">
    <location>
        <begin position="121"/>
        <end position="145"/>
    </location>
</feature>
<evidence type="ECO:0000313" key="2">
    <source>
        <dbReference type="EMBL" id="KAE8022813.1"/>
    </source>
</evidence>
<gene>
    <name evidence="2" type="ORF">FH972_008582</name>
</gene>
<dbReference type="Proteomes" id="UP000327013">
    <property type="component" value="Chromosome 3"/>
</dbReference>
<proteinExistence type="predicted"/>
<dbReference type="PANTHER" id="PTHR33782:SF5">
    <property type="entry name" value="MEDIATOR OF RNA POLYMERASE II TRANSCRIPTION SUBUNIT"/>
    <property type="match status" value="1"/>
</dbReference>
<evidence type="ECO:0000313" key="3">
    <source>
        <dbReference type="Proteomes" id="UP000327013"/>
    </source>
</evidence>
<keyword evidence="1" id="KW-0812">Transmembrane</keyword>
<keyword evidence="1" id="KW-0472">Membrane</keyword>
<reference evidence="2 3" key="1">
    <citation type="submission" date="2019-06" db="EMBL/GenBank/DDBJ databases">
        <title>A chromosomal-level reference genome of Carpinus fangiana (Coryloideae, Betulaceae).</title>
        <authorList>
            <person name="Yang X."/>
            <person name="Wang Z."/>
            <person name="Zhang L."/>
            <person name="Hao G."/>
            <person name="Liu J."/>
            <person name="Yang Y."/>
        </authorList>
    </citation>
    <scope>NUCLEOTIDE SEQUENCE [LARGE SCALE GENOMIC DNA]</scope>
    <source>
        <strain evidence="2">Cfa_2016G</strain>
        <tissue evidence="2">Leaf</tissue>
    </source>
</reference>
<dbReference type="EMBL" id="CM017323">
    <property type="protein sequence ID" value="KAE8022813.1"/>
    <property type="molecule type" value="Genomic_DNA"/>
</dbReference>
<keyword evidence="3" id="KW-1185">Reference proteome</keyword>
<evidence type="ECO:0000256" key="1">
    <source>
        <dbReference type="SAM" id="Phobius"/>
    </source>
</evidence>
<dbReference type="AlphaFoldDB" id="A0A5N6QZ43"/>
<keyword evidence="1" id="KW-1133">Transmembrane helix</keyword>
<name>A0A5N6QZ43_9ROSI</name>
<dbReference type="OrthoDB" id="672819at2759"/>
<organism evidence="2 3">
    <name type="scientific">Carpinus fangiana</name>
    <dbReference type="NCBI Taxonomy" id="176857"/>
    <lineage>
        <taxon>Eukaryota</taxon>
        <taxon>Viridiplantae</taxon>
        <taxon>Streptophyta</taxon>
        <taxon>Embryophyta</taxon>
        <taxon>Tracheophyta</taxon>
        <taxon>Spermatophyta</taxon>
        <taxon>Magnoliopsida</taxon>
        <taxon>eudicotyledons</taxon>
        <taxon>Gunneridae</taxon>
        <taxon>Pentapetalae</taxon>
        <taxon>rosids</taxon>
        <taxon>fabids</taxon>
        <taxon>Fagales</taxon>
        <taxon>Betulaceae</taxon>
        <taxon>Carpinus</taxon>
    </lineage>
</organism>
<accession>A0A5N6QZ43</accession>
<dbReference type="PANTHER" id="PTHR33782">
    <property type="entry name" value="OS01G0121600 PROTEIN"/>
    <property type="match status" value="1"/>
</dbReference>
<sequence>MQATSSLHSPVLSSRPCPFLGNSLHRPKIIGCNQLHRPTRTAMVYASNNDAYGHDYDGKVVDENMVVLRQRIQEMRMEKTSHEPPSHWMEWEKQYCVNYDSHVSEAMQLLQSLVMNTRPSLALGMVALIMLSLPTSVVLIVFHLMEVAKGMLAGISP</sequence>
<protein>
    <submittedName>
        <fullName evidence="2">Uncharacterized protein</fullName>
    </submittedName>
</protein>